<dbReference type="PANTHER" id="PTHR33099">
    <property type="entry name" value="FE2OG DIOXYGENASE DOMAIN-CONTAINING PROTEIN"/>
    <property type="match status" value="1"/>
</dbReference>
<dbReference type="Proteomes" id="UP000467700">
    <property type="component" value="Unassembled WGS sequence"/>
</dbReference>
<evidence type="ECO:0000313" key="3">
    <source>
        <dbReference type="Proteomes" id="UP000467700"/>
    </source>
</evidence>
<keyword evidence="3" id="KW-1185">Reference proteome</keyword>
<dbReference type="AlphaFoldDB" id="A0A8S0XQ83"/>
<sequence>MQFVLKLGHQITYTLCGRVSSKGFFTLNPASQGFKYGSLQNAPPTATMSRNTAIMKNPTNPGPNLRTDLEQAFAAKTLSFQGTFSHSAVKTDAPNPVLTIDGLGTIGLPLNERDASTIIASMTPKPSGKGKKGKAAKDTREAWEVEAAKITFGNGEWTQWLEGTICREVWTALGVQQYHNSITKLVLRCVLLSKGSHTLSNESSQRPEGSFATAVIFLPSQHTGGQVTLLHSSVTKSFDDAPKSITSTTLLTWYNAVQQQVQPIESGYRLALVYNVVQPPVAGVPLPSLPDTSGPIIALRNVLNGWEDGHYESSKPKQGFLAYLLQHSYDPLLMPSGSAPLMQLKGPDKYRVEALQQAASELEFLVGNFLARLPALASRADQPATVAWCKTQSDKLCSSYNNVQVKEIPTLLDIVKVVGFKVFTQLMMPNLVKAYANYDFCIALVKALTGNATTIAKHEAARAPPVFADAVGLEVKKSVKEFLQRAAAQWLAPEPSIYGLPSYMQEAKASLPISHKRTSSSMKESFAAKLDNLHLKLIPHLSGFAKTKKITVYTEPIAGYLRQFISHYLHQADVRRMRQAGRVHARPQNLDGYLQDAASSAYSYEDRCGLAKDLCTYETIRSGSPYAVKITKRPEIVRAGTWEGRQQEAKAVLAKIGTNEEIQAIMGQRWKDVQNAIEGVAPFVPTPEGTVGTSTTFTPSTQQPPAAANSLAPASRGVKRKL</sequence>
<evidence type="ECO:0000256" key="1">
    <source>
        <dbReference type="SAM" id="MobiDB-lite"/>
    </source>
</evidence>
<dbReference type="PANTHER" id="PTHR33099:SF7">
    <property type="entry name" value="MYND-TYPE DOMAIN-CONTAINING PROTEIN"/>
    <property type="match status" value="1"/>
</dbReference>
<accession>A0A8S0XQ83</accession>
<feature type="region of interest" description="Disordered" evidence="1">
    <location>
        <begin position="684"/>
        <end position="722"/>
    </location>
</feature>
<dbReference type="OrthoDB" id="3266192at2759"/>
<reference evidence="2 3" key="1">
    <citation type="submission" date="2020-01" db="EMBL/GenBank/DDBJ databases">
        <authorList>
            <person name="Gupta K D."/>
        </authorList>
    </citation>
    <scope>NUCLEOTIDE SEQUENCE [LARGE SCALE GENOMIC DNA]</scope>
</reference>
<name>A0A8S0XQ83_CYCAE</name>
<comment type="caution">
    <text evidence="2">The sequence shown here is derived from an EMBL/GenBank/DDBJ whole genome shotgun (WGS) entry which is preliminary data.</text>
</comment>
<feature type="compositionally biased region" description="Low complexity" evidence="1">
    <location>
        <begin position="686"/>
        <end position="715"/>
    </location>
</feature>
<protein>
    <submittedName>
        <fullName evidence="2">Uncharacterized protein</fullName>
    </submittedName>
</protein>
<dbReference type="EMBL" id="CACVBS010000068">
    <property type="protein sequence ID" value="CAA7268413.1"/>
    <property type="molecule type" value="Genomic_DNA"/>
</dbReference>
<gene>
    <name evidence="2" type="ORF">AAE3_LOCUS10845</name>
</gene>
<organism evidence="2 3">
    <name type="scientific">Cyclocybe aegerita</name>
    <name type="common">Black poplar mushroom</name>
    <name type="synonym">Agrocybe aegerita</name>
    <dbReference type="NCBI Taxonomy" id="1973307"/>
    <lineage>
        <taxon>Eukaryota</taxon>
        <taxon>Fungi</taxon>
        <taxon>Dikarya</taxon>
        <taxon>Basidiomycota</taxon>
        <taxon>Agaricomycotina</taxon>
        <taxon>Agaricomycetes</taxon>
        <taxon>Agaricomycetidae</taxon>
        <taxon>Agaricales</taxon>
        <taxon>Agaricineae</taxon>
        <taxon>Bolbitiaceae</taxon>
        <taxon>Cyclocybe</taxon>
    </lineage>
</organism>
<evidence type="ECO:0000313" key="2">
    <source>
        <dbReference type="EMBL" id="CAA7268413.1"/>
    </source>
</evidence>
<proteinExistence type="predicted"/>